<evidence type="ECO:0000256" key="2">
    <source>
        <dbReference type="ARBA" id="ARBA00022898"/>
    </source>
</evidence>
<dbReference type="GO" id="GO:0030170">
    <property type="term" value="F:pyridoxal phosphate binding"/>
    <property type="evidence" value="ECO:0007669"/>
    <property type="project" value="InterPro"/>
</dbReference>
<reference evidence="4 5" key="1">
    <citation type="submission" date="2019-12" db="EMBL/GenBank/DDBJ databases">
        <authorList>
            <person name="Alioto T."/>
            <person name="Alioto T."/>
            <person name="Gomez Garrido J."/>
        </authorList>
    </citation>
    <scope>NUCLEOTIDE SEQUENCE [LARGE SCALE GENOMIC DNA]</scope>
</reference>
<keyword evidence="2 3" id="KW-0663">Pyridoxal phosphate</keyword>
<dbReference type="InterPro" id="IPR044639">
    <property type="entry name" value="CGS1/2"/>
</dbReference>
<proteinExistence type="inferred from homology"/>
<dbReference type="Proteomes" id="UP000594638">
    <property type="component" value="Unassembled WGS sequence"/>
</dbReference>
<dbReference type="InterPro" id="IPR015424">
    <property type="entry name" value="PyrdxlP-dep_Trfase"/>
</dbReference>
<organism evidence="4 5">
    <name type="scientific">Olea europaea subsp. europaea</name>
    <dbReference type="NCBI Taxonomy" id="158383"/>
    <lineage>
        <taxon>Eukaryota</taxon>
        <taxon>Viridiplantae</taxon>
        <taxon>Streptophyta</taxon>
        <taxon>Embryophyta</taxon>
        <taxon>Tracheophyta</taxon>
        <taxon>Spermatophyta</taxon>
        <taxon>Magnoliopsida</taxon>
        <taxon>eudicotyledons</taxon>
        <taxon>Gunneridae</taxon>
        <taxon>Pentapetalae</taxon>
        <taxon>asterids</taxon>
        <taxon>lamiids</taxon>
        <taxon>Lamiales</taxon>
        <taxon>Oleaceae</taxon>
        <taxon>Oleeae</taxon>
        <taxon>Olea</taxon>
    </lineage>
</organism>
<accession>A0A8S0V0S5</accession>
<dbReference type="GO" id="GO:0009507">
    <property type="term" value="C:chloroplast"/>
    <property type="evidence" value="ECO:0007669"/>
    <property type="project" value="TreeGrafter"/>
</dbReference>
<dbReference type="Gramene" id="OE9A119792T1">
    <property type="protein sequence ID" value="OE9A119792C1"/>
    <property type="gene ID" value="OE9A119792"/>
</dbReference>
<gene>
    <name evidence="4" type="ORF">OLEA9_A119792</name>
</gene>
<dbReference type="AlphaFoldDB" id="A0A8S0V0S5"/>
<dbReference type="EMBL" id="CACTIH010009074">
    <property type="protein sequence ID" value="CAA3022688.1"/>
    <property type="molecule type" value="Genomic_DNA"/>
</dbReference>
<evidence type="ECO:0000256" key="3">
    <source>
        <dbReference type="RuleBase" id="RU362118"/>
    </source>
</evidence>
<dbReference type="Pfam" id="PF01053">
    <property type="entry name" value="Cys_Met_Meta_PP"/>
    <property type="match status" value="1"/>
</dbReference>
<dbReference type="PANTHER" id="PTHR43379:SF1">
    <property type="entry name" value="CYSTATHIONINE GAMMA-SYNTHASE 1, CHLOROPLASTIC-RELATED"/>
    <property type="match status" value="1"/>
</dbReference>
<dbReference type="InterPro" id="IPR000277">
    <property type="entry name" value="Cys/Met-Metab_PyrdxlP-dep_enz"/>
</dbReference>
<keyword evidence="5" id="KW-1185">Reference proteome</keyword>
<dbReference type="GO" id="GO:0009086">
    <property type="term" value="P:methionine biosynthetic process"/>
    <property type="evidence" value="ECO:0007669"/>
    <property type="project" value="InterPro"/>
</dbReference>
<dbReference type="PANTHER" id="PTHR43379">
    <property type="entry name" value="CYSTATHIONINE GAMMA-SYNTHASE"/>
    <property type="match status" value="1"/>
</dbReference>
<dbReference type="GO" id="GO:0003962">
    <property type="term" value="F:cystathionine gamma-synthase activity"/>
    <property type="evidence" value="ECO:0007669"/>
    <property type="project" value="InterPro"/>
</dbReference>
<protein>
    <submittedName>
        <fullName evidence="4">Cystathionine gamma-synthase 1, chloroplastic-like</fullName>
    </submittedName>
</protein>
<dbReference type="Gene3D" id="3.90.1150.10">
    <property type="entry name" value="Aspartate Aminotransferase, domain 1"/>
    <property type="match status" value="1"/>
</dbReference>
<evidence type="ECO:0000256" key="1">
    <source>
        <dbReference type="ARBA" id="ARBA00001933"/>
    </source>
</evidence>
<evidence type="ECO:0000313" key="5">
    <source>
        <dbReference type="Proteomes" id="UP000594638"/>
    </source>
</evidence>
<evidence type="ECO:0000313" key="4">
    <source>
        <dbReference type="EMBL" id="CAA3022688.1"/>
    </source>
</evidence>
<dbReference type="SUPFAM" id="SSF53383">
    <property type="entry name" value="PLP-dependent transferases"/>
    <property type="match status" value="1"/>
</dbReference>
<dbReference type="InterPro" id="IPR015422">
    <property type="entry name" value="PyrdxlP-dep_Trfase_small"/>
</dbReference>
<comment type="similarity">
    <text evidence="3">Belongs to the trans-sulfuration enzymes family.</text>
</comment>
<sequence>MNGFGGVVSFEVDGDLLRTAKFVDALKIPKIAPSFGGCESIVDQPAIMSYWKYPSMKGLVNHQGNLYVGAKGPESFLLKSSLTYVDFGAKQLLLSELASYSMRNQSFKEEIVDKSIYYGRTRDMAIPKMIL</sequence>
<name>A0A8S0V0S5_OLEEU</name>
<comment type="caution">
    <text evidence="4">The sequence shown here is derived from an EMBL/GenBank/DDBJ whole genome shotgun (WGS) entry which is preliminary data.</text>
</comment>
<comment type="cofactor">
    <cofactor evidence="1 3">
        <name>pyridoxal 5'-phosphate</name>
        <dbReference type="ChEBI" id="CHEBI:597326"/>
    </cofactor>
</comment>
<dbReference type="GO" id="GO:0019346">
    <property type="term" value="P:transsulfuration"/>
    <property type="evidence" value="ECO:0007669"/>
    <property type="project" value="InterPro"/>
</dbReference>
<dbReference type="OrthoDB" id="1659187at2759"/>